<dbReference type="SMART" id="SM00411">
    <property type="entry name" value="BHL"/>
    <property type="match status" value="1"/>
</dbReference>
<evidence type="ECO:0000256" key="5">
    <source>
        <dbReference type="SAM" id="MobiDB-lite"/>
    </source>
</evidence>
<evidence type="ECO:0000313" key="6">
    <source>
        <dbReference type="EMBL" id="GAF10929.1"/>
    </source>
</evidence>
<evidence type="ECO:0000256" key="1">
    <source>
        <dbReference type="ARBA" id="ARBA00010529"/>
    </source>
</evidence>
<proteinExistence type="inferred from homology"/>
<dbReference type="Pfam" id="PF00216">
    <property type="entry name" value="Bac_DNA_binding"/>
    <property type="match status" value="1"/>
</dbReference>
<dbReference type="RefSeq" id="WP_036653839.1">
    <property type="nucleotide sequence ID" value="NZ_BAVZ01000060.1"/>
</dbReference>
<reference evidence="6 7" key="1">
    <citation type="journal article" date="2014" name="Genome Announc.">
        <title>Draft Genome Sequence of Paenibacillus pini JCM 16418T, Isolated from the Rhizosphere of Pine Tree.</title>
        <authorList>
            <person name="Yuki M."/>
            <person name="Oshima K."/>
            <person name="Suda W."/>
            <person name="Oshida Y."/>
            <person name="Kitamura K."/>
            <person name="Iida Y."/>
            <person name="Hattori M."/>
            <person name="Ohkuma M."/>
        </authorList>
    </citation>
    <scope>NUCLEOTIDE SEQUENCE [LARGE SCALE GENOMIC DNA]</scope>
    <source>
        <strain evidence="6 7">JCM 16418</strain>
    </source>
</reference>
<dbReference type="eggNOG" id="COG0776">
    <property type="taxonomic scope" value="Bacteria"/>
</dbReference>
<comment type="similarity">
    <text evidence="1 4">Belongs to the bacterial histone-like protein family.</text>
</comment>
<keyword evidence="3 6" id="KW-0238">DNA-binding</keyword>
<protein>
    <submittedName>
        <fullName evidence="6">DNA-binding protein HBsu</fullName>
    </submittedName>
</protein>
<dbReference type="CDD" id="cd13831">
    <property type="entry name" value="HU"/>
    <property type="match status" value="1"/>
</dbReference>
<dbReference type="InterPro" id="IPR000119">
    <property type="entry name" value="Hist_DNA-bd"/>
</dbReference>
<dbReference type="SUPFAM" id="SSF47729">
    <property type="entry name" value="IHF-like DNA-binding proteins"/>
    <property type="match status" value="1"/>
</dbReference>
<dbReference type="Gene3D" id="4.10.520.10">
    <property type="entry name" value="IHF-like DNA-binding proteins"/>
    <property type="match status" value="1"/>
</dbReference>
<dbReference type="PANTHER" id="PTHR33175">
    <property type="entry name" value="DNA-BINDING PROTEIN HU"/>
    <property type="match status" value="1"/>
</dbReference>
<evidence type="ECO:0000256" key="3">
    <source>
        <dbReference type="ARBA" id="ARBA00023125"/>
    </source>
</evidence>
<keyword evidence="7" id="KW-1185">Reference proteome</keyword>
<sequence length="91" mass="9926">MNKTELAKVVAVKTGIQKGDAEQLVEAVFEIIGDTNASGDPVNIAGFGKFEKRETKARKGRNPQTGEEIEILAGHKPSFKPAKAYREKLTQ</sequence>
<dbReference type="AlphaFoldDB" id="W7Z8Y9"/>
<evidence type="ECO:0000256" key="2">
    <source>
        <dbReference type="ARBA" id="ARBA00023067"/>
    </source>
</evidence>
<dbReference type="GO" id="GO:0003677">
    <property type="term" value="F:DNA binding"/>
    <property type="evidence" value="ECO:0007669"/>
    <property type="project" value="UniProtKB-KW"/>
</dbReference>
<keyword evidence="2" id="KW-0226">DNA condensation</keyword>
<accession>W7Z8Y9</accession>
<comment type="caution">
    <text evidence="6">The sequence shown here is derived from an EMBL/GenBank/DDBJ whole genome shotgun (WGS) entry which is preliminary data.</text>
</comment>
<name>W7Z8Y9_9BACL</name>
<dbReference type="GO" id="GO:0030261">
    <property type="term" value="P:chromosome condensation"/>
    <property type="evidence" value="ECO:0007669"/>
    <property type="project" value="UniProtKB-KW"/>
</dbReference>
<dbReference type="Proteomes" id="UP000019364">
    <property type="component" value="Unassembled WGS sequence"/>
</dbReference>
<dbReference type="GO" id="GO:0030527">
    <property type="term" value="F:structural constituent of chromatin"/>
    <property type="evidence" value="ECO:0007669"/>
    <property type="project" value="InterPro"/>
</dbReference>
<dbReference type="EMBL" id="BAVZ01000060">
    <property type="protein sequence ID" value="GAF10929.1"/>
    <property type="molecule type" value="Genomic_DNA"/>
</dbReference>
<dbReference type="PRINTS" id="PR01727">
    <property type="entry name" value="DNABINDINGHU"/>
</dbReference>
<feature type="region of interest" description="Disordered" evidence="5">
    <location>
        <begin position="54"/>
        <end position="73"/>
    </location>
</feature>
<dbReference type="OrthoDB" id="9799835at2"/>
<organism evidence="6 7">
    <name type="scientific">Paenibacillus pini JCM 16418</name>
    <dbReference type="NCBI Taxonomy" id="1236976"/>
    <lineage>
        <taxon>Bacteria</taxon>
        <taxon>Bacillati</taxon>
        <taxon>Bacillota</taxon>
        <taxon>Bacilli</taxon>
        <taxon>Bacillales</taxon>
        <taxon>Paenibacillaceae</taxon>
        <taxon>Paenibacillus</taxon>
    </lineage>
</organism>
<evidence type="ECO:0000313" key="7">
    <source>
        <dbReference type="Proteomes" id="UP000019364"/>
    </source>
</evidence>
<evidence type="ECO:0000256" key="4">
    <source>
        <dbReference type="RuleBase" id="RU003939"/>
    </source>
</evidence>
<dbReference type="InterPro" id="IPR010992">
    <property type="entry name" value="IHF-like_DNA-bd_dom_sf"/>
</dbReference>
<gene>
    <name evidence="6" type="ORF">JCM16418_5169</name>
</gene>
<dbReference type="PANTHER" id="PTHR33175:SF3">
    <property type="entry name" value="DNA-BINDING PROTEIN HU-BETA"/>
    <property type="match status" value="1"/>
</dbReference>
<dbReference type="STRING" id="1236976.JCM16418_5169"/>